<comment type="caution">
    <text evidence="2">The sequence shown here is derived from an EMBL/GenBank/DDBJ whole genome shotgun (WGS) entry which is preliminary data.</text>
</comment>
<dbReference type="AlphaFoldDB" id="A0A8H3LG90"/>
<accession>A0A8H3LG90</accession>
<dbReference type="InterPro" id="IPR004242">
    <property type="entry name" value="Transposase_21"/>
</dbReference>
<evidence type="ECO:0000256" key="1">
    <source>
        <dbReference type="SAM" id="MobiDB-lite"/>
    </source>
</evidence>
<organism evidence="2 3">
    <name type="scientific">Rhizophagus clarus</name>
    <dbReference type="NCBI Taxonomy" id="94130"/>
    <lineage>
        <taxon>Eukaryota</taxon>
        <taxon>Fungi</taxon>
        <taxon>Fungi incertae sedis</taxon>
        <taxon>Mucoromycota</taxon>
        <taxon>Glomeromycotina</taxon>
        <taxon>Glomeromycetes</taxon>
        <taxon>Glomerales</taxon>
        <taxon>Glomeraceae</taxon>
        <taxon>Rhizophagus</taxon>
    </lineage>
</organism>
<feature type="compositionally biased region" description="Low complexity" evidence="1">
    <location>
        <begin position="779"/>
        <end position="793"/>
    </location>
</feature>
<name>A0A8H3LG90_9GLOM</name>
<dbReference type="PANTHER" id="PTHR46579">
    <property type="entry name" value="F5/8 TYPE C DOMAIN-CONTAINING PROTEIN-RELATED"/>
    <property type="match status" value="1"/>
</dbReference>
<feature type="compositionally biased region" description="Acidic residues" evidence="1">
    <location>
        <begin position="110"/>
        <end position="133"/>
    </location>
</feature>
<dbReference type="Proteomes" id="UP000615446">
    <property type="component" value="Unassembled WGS sequence"/>
</dbReference>
<gene>
    <name evidence="2" type="ORF">RCL2_001223000</name>
</gene>
<feature type="region of interest" description="Disordered" evidence="1">
    <location>
        <begin position="771"/>
        <end position="793"/>
    </location>
</feature>
<dbReference type="Pfam" id="PF02992">
    <property type="entry name" value="Transposase_21"/>
    <property type="match status" value="1"/>
</dbReference>
<evidence type="ECO:0000313" key="2">
    <source>
        <dbReference type="EMBL" id="GES85140.1"/>
    </source>
</evidence>
<sequence length="832" mass="96954">MSDKNMLCKCAFCLKEDANGVWLNQNTFNRHRLKMQEYLAKDENLDVTSQQIEGDIIQYTGEENMNLYAEEDTNLYAEEYIHLQKEKDINLHTEDNVNDEYYYNESVNFNEDDNEYYSDYNDDDNEENNDDDNRENYDDINEKNDDDNNNEDDEDNDNDDDDDDDDDNDDDDDDDDDDDAMYDIFDGKIYKELTKKDNLFKDKRDVAFTASCDGYQIFKQKTDDCWLFLIINNNLHPSLRVKKENLLVPFLIPGPNQPKDFNTFLRPFIDEMKELEKGITCYDARTKCEFLLHAHIITWTGDIPALTKIMNITGHNSYHGCRICNIEGVYSQKHKHIYFPPKQNCMNKDHSDWIGYINEIEAATTNKEKEILIRKYGIKGKSILFELSSIKFPRSFPIDIMHLFFENIAPQMFKLWSAHFFKDDDLNATPFAISKSSWDLIGILMQNNKKGMPLVFGRPPRNIFKHNAGYKAEEWANWITLYSVPLIKTFLPAKYVKGWNEFVTAVHLCMQSSISHDDKKIIEKKLSTFYKHIVKDYAKVDNKDRSNIFLISFHYLLHVAESIEDFGPCRGYWQFPMERMCGMLIPLVKSQLHPYANLWNNLVLYERFNLLKYNKEVCKYIFPQKEEKKWPSHIVFASPLYKEYEIYSPSKQYTLTQAELKKLKETYSAIYDINVNQIENFSPIVRKYGKLCKDGHIISSKWVTKDKIKNRNNYSVAINITVDKYAHFPNILPELEVKEIFGEIEYFIMHRFRYRYRTHFSGCINSHIISNDDNDTNDNDTNNNATAATTPTTAAAATATTSITAAAATPTISTTAAAAAATATRTLTKAAR</sequence>
<dbReference type="EMBL" id="BLAL01000088">
    <property type="protein sequence ID" value="GES85140.1"/>
    <property type="molecule type" value="Genomic_DNA"/>
</dbReference>
<feature type="compositionally biased region" description="Basic and acidic residues" evidence="1">
    <location>
        <begin position="134"/>
        <end position="143"/>
    </location>
</feature>
<reference evidence="2" key="1">
    <citation type="submission" date="2019-10" db="EMBL/GenBank/DDBJ databases">
        <title>Conservation and host-specific expression of non-tandemly repeated heterogenous ribosome RNA gene in arbuscular mycorrhizal fungi.</title>
        <authorList>
            <person name="Maeda T."/>
            <person name="Kobayashi Y."/>
            <person name="Nakagawa T."/>
            <person name="Ezawa T."/>
            <person name="Yamaguchi K."/>
            <person name="Bino T."/>
            <person name="Nishimoto Y."/>
            <person name="Shigenobu S."/>
            <person name="Kawaguchi M."/>
        </authorList>
    </citation>
    <scope>NUCLEOTIDE SEQUENCE</scope>
    <source>
        <strain evidence="2">HR1</strain>
    </source>
</reference>
<dbReference type="OrthoDB" id="2389915at2759"/>
<protein>
    <submittedName>
        <fullName evidence="2">Transposase domain-containing protein</fullName>
    </submittedName>
</protein>
<proteinExistence type="predicted"/>
<feature type="compositionally biased region" description="Acidic residues" evidence="1">
    <location>
        <begin position="144"/>
        <end position="181"/>
    </location>
</feature>
<feature type="region of interest" description="Disordered" evidence="1">
    <location>
        <begin position="107"/>
        <end position="181"/>
    </location>
</feature>
<evidence type="ECO:0000313" key="3">
    <source>
        <dbReference type="Proteomes" id="UP000615446"/>
    </source>
</evidence>
<dbReference type="PANTHER" id="PTHR46579:SF1">
    <property type="entry name" value="F5_8 TYPE C DOMAIN-CONTAINING PROTEIN"/>
    <property type="match status" value="1"/>
</dbReference>